<dbReference type="InterPro" id="IPR004274">
    <property type="entry name" value="FCP1_dom"/>
</dbReference>
<dbReference type="GO" id="GO:0003723">
    <property type="term" value="F:RNA binding"/>
    <property type="evidence" value="ECO:0007669"/>
    <property type="project" value="UniProtKB-UniRule"/>
</dbReference>
<sequence length="747" mass="81507">MEYEAQPQPQQPPLTESDLPQVASTDVELGLKRSCDFERDEASGYSKRRRTDVVSRLDALRPGLQYNFCKAGTPTAPLFTIEVEVDGVQHKYTGGPSRKACKKGLAKKILDLIPDSWNQFAALQDKRAYSTDQNLATPGETGGAQSGAELAVPAVQRKPKALKPLLQYDVIGYEGPPSALLLIVEVSKEIKTENQLVEVRLEVKTDETARDTLGAGRESTDIDEVEGGSESTGSGAQQRALSSEEREVFEARKSCARNPEVDRAGLSGETLKADGTANEASLEPCVSVDVEPRISVVLVTGVGPQAGPSDDPLWRKEVLRIPAEDLLRASNFPSELFPRSHHVILQHKGHNPVSLLYEKWVGAQYYDIPLSYDTVRTGIDHHQCDLYIEGRRFSGTGLGKRHAKMAAAIDALTCLFGGAGRPLLLFDLNGTLTSHTTTKGEDGYIHHHVLRPNVEHLWRLREKFQLGIFSSASWRTVRGALDFVHQAVLSSSFYSKEQAAEDVAAEDVAAEDVAAESHAAPCTSSCAVPEPLHEDTPMSEAAVSEAPPTEGREWSGEDAGTWCEAEHVDLFSIILSRDHCTAAPETHQGDAWDTVKPLHWWFEDLSRVLLIDNEAFKALEDEKDNLVLVPTWDEGDDAEDDVIPRLVDALLQAVPSDGDRCDLRHYVATLCAAVPVHQPPTTMEGTQAASASTTTVSEEEAQSADRAATKGAEAAQYSLPCTEDAEMPHEKGSLPVHLSQVRFFMAA</sequence>
<dbReference type="Proteomes" id="UP001190700">
    <property type="component" value="Unassembled WGS sequence"/>
</dbReference>
<dbReference type="InterPro" id="IPR050365">
    <property type="entry name" value="TIM50"/>
</dbReference>
<dbReference type="PROSITE" id="PS50137">
    <property type="entry name" value="DS_RBD"/>
    <property type="match status" value="1"/>
</dbReference>
<evidence type="ECO:0000313" key="6">
    <source>
        <dbReference type="Proteomes" id="UP001190700"/>
    </source>
</evidence>
<dbReference type="CDD" id="cd00048">
    <property type="entry name" value="DSRM_SF"/>
    <property type="match status" value="1"/>
</dbReference>
<dbReference type="Gene3D" id="3.40.50.1000">
    <property type="entry name" value="HAD superfamily/HAD-like"/>
    <property type="match status" value="2"/>
</dbReference>
<evidence type="ECO:0000259" key="4">
    <source>
        <dbReference type="PROSITE" id="PS50969"/>
    </source>
</evidence>
<dbReference type="Pfam" id="PF03031">
    <property type="entry name" value="NIF"/>
    <property type="match status" value="1"/>
</dbReference>
<evidence type="ECO:0008006" key="7">
    <source>
        <dbReference type="Google" id="ProtNLM"/>
    </source>
</evidence>
<keyword evidence="6" id="KW-1185">Reference proteome</keyword>
<name>A0AAE0EN04_9CHLO</name>
<feature type="region of interest" description="Disordered" evidence="2">
    <location>
        <begin position="1"/>
        <end position="23"/>
    </location>
</feature>
<dbReference type="PROSITE" id="PS50969">
    <property type="entry name" value="FCP1"/>
    <property type="match status" value="1"/>
</dbReference>
<feature type="domain" description="DRBM" evidence="3">
    <location>
        <begin position="351"/>
        <end position="417"/>
    </location>
</feature>
<dbReference type="PANTHER" id="PTHR12210">
    <property type="entry name" value="DULLARD PROTEIN PHOSPHATASE"/>
    <property type="match status" value="1"/>
</dbReference>
<dbReference type="InterPro" id="IPR023214">
    <property type="entry name" value="HAD_sf"/>
</dbReference>
<dbReference type="AlphaFoldDB" id="A0AAE0EN04"/>
<proteinExistence type="predicted"/>
<dbReference type="InterPro" id="IPR014720">
    <property type="entry name" value="dsRBD_dom"/>
</dbReference>
<evidence type="ECO:0000259" key="3">
    <source>
        <dbReference type="PROSITE" id="PS50137"/>
    </source>
</evidence>
<accession>A0AAE0EN04</accession>
<feature type="compositionally biased region" description="Low complexity" evidence="2">
    <location>
        <begin position="684"/>
        <end position="696"/>
    </location>
</feature>
<evidence type="ECO:0000256" key="2">
    <source>
        <dbReference type="SAM" id="MobiDB-lite"/>
    </source>
</evidence>
<organism evidence="5 6">
    <name type="scientific">Cymbomonas tetramitiformis</name>
    <dbReference type="NCBI Taxonomy" id="36881"/>
    <lineage>
        <taxon>Eukaryota</taxon>
        <taxon>Viridiplantae</taxon>
        <taxon>Chlorophyta</taxon>
        <taxon>Pyramimonadophyceae</taxon>
        <taxon>Pyramimonadales</taxon>
        <taxon>Pyramimonadaceae</taxon>
        <taxon>Cymbomonas</taxon>
    </lineage>
</organism>
<evidence type="ECO:0000313" key="5">
    <source>
        <dbReference type="EMBL" id="KAK3233722.1"/>
    </source>
</evidence>
<dbReference type="Gene3D" id="3.30.160.20">
    <property type="match status" value="2"/>
</dbReference>
<feature type="domain" description="FCP1 homology" evidence="4">
    <location>
        <begin position="417"/>
        <end position="653"/>
    </location>
</feature>
<feature type="region of interest" description="Disordered" evidence="2">
    <location>
        <begin position="680"/>
        <end position="711"/>
    </location>
</feature>
<dbReference type="SUPFAM" id="SSF54768">
    <property type="entry name" value="dsRNA-binding domain-like"/>
    <property type="match status" value="2"/>
</dbReference>
<reference evidence="5 6" key="1">
    <citation type="journal article" date="2015" name="Genome Biol. Evol.">
        <title>Comparative Genomics of a Bacterivorous Green Alga Reveals Evolutionary Causalities and Consequences of Phago-Mixotrophic Mode of Nutrition.</title>
        <authorList>
            <person name="Burns J.A."/>
            <person name="Paasch A."/>
            <person name="Narechania A."/>
            <person name="Kim E."/>
        </authorList>
    </citation>
    <scope>NUCLEOTIDE SEQUENCE [LARGE SCALE GENOMIC DNA]</scope>
    <source>
        <strain evidence="5 6">PLY_AMNH</strain>
    </source>
</reference>
<dbReference type="EMBL" id="LGRX02035645">
    <property type="protein sequence ID" value="KAK3233722.1"/>
    <property type="molecule type" value="Genomic_DNA"/>
</dbReference>
<feature type="region of interest" description="Disordered" evidence="2">
    <location>
        <begin position="210"/>
        <end position="244"/>
    </location>
</feature>
<keyword evidence="1" id="KW-0694">RNA-binding</keyword>
<protein>
    <recommendedName>
        <fullName evidence="7">DRBM domain-containing protein</fullName>
    </recommendedName>
</protein>
<evidence type="ECO:0000256" key="1">
    <source>
        <dbReference type="PROSITE-ProRule" id="PRU00266"/>
    </source>
</evidence>
<comment type="caution">
    <text evidence="5">The sequence shown here is derived from an EMBL/GenBank/DDBJ whole genome shotgun (WGS) entry which is preliminary data.</text>
</comment>
<dbReference type="SMART" id="SM00358">
    <property type="entry name" value="DSRM"/>
    <property type="match status" value="2"/>
</dbReference>
<gene>
    <name evidence="5" type="ORF">CYMTET_56005</name>
</gene>